<dbReference type="Gene3D" id="3.40.50.300">
    <property type="entry name" value="P-loop containing nucleotide triphosphate hydrolases"/>
    <property type="match status" value="1"/>
</dbReference>
<dbReference type="InParanoid" id="A0A0N1PJV3"/>
<comment type="similarity">
    <text evidence="3">Belongs to the TRAFAC class dynamin-like GTPase superfamily. GB1/RHD3 GTPase family.</text>
</comment>
<dbReference type="InterPro" id="IPR030386">
    <property type="entry name" value="G_GB1_RHD3_dom"/>
</dbReference>
<dbReference type="PROSITE" id="PS51715">
    <property type="entry name" value="G_GB1_RHD3"/>
    <property type="match status" value="1"/>
</dbReference>
<protein>
    <submittedName>
        <fullName evidence="5">Atlastin</fullName>
    </submittedName>
</protein>
<dbReference type="GO" id="GO:0003924">
    <property type="term" value="F:GTPase activity"/>
    <property type="evidence" value="ECO:0007669"/>
    <property type="project" value="InterPro"/>
</dbReference>
<dbReference type="InterPro" id="IPR027417">
    <property type="entry name" value="P-loop_NTPase"/>
</dbReference>
<gene>
    <name evidence="5" type="ORF">RR48_00036</name>
</gene>
<keyword evidence="2" id="KW-0342">GTP-binding</keyword>
<dbReference type="Proteomes" id="UP000053240">
    <property type="component" value="Unassembled WGS sequence"/>
</dbReference>
<evidence type="ECO:0000259" key="4">
    <source>
        <dbReference type="PROSITE" id="PS51715"/>
    </source>
</evidence>
<organism evidence="5 6">
    <name type="scientific">Papilio machaon</name>
    <name type="common">Old World swallowtail butterfly</name>
    <dbReference type="NCBI Taxonomy" id="76193"/>
    <lineage>
        <taxon>Eukaryota</taxon>
        <taxon>Metazoa</taxon>
        <taxon>Ecdysozoa</taxon>
        <taxon>Arthropoda</taxon>
        <taxon>Hexapoda</taxon>
        <taxon>Insecta</taxon>
        <taxon>Pterygota</taxon>
        <taxon>Neoptera</taxon>
        <taxon>Endopterygota</taxon>
        <taxon>Lepidoptera</taxon>
        <taxon>Glossata</taxon>
        <taxon>Ditrysia</taxon>
        <taxon>Papilionoidea</taxon>
        <taxon>Papilionidae</taxon>
        <taxon>Papilioninae</taxon>
        <taxon>Papilio</taxon>
    </lineage>
</organism>
<evidence type="ECO:0000313" key="6">
    <source>
        <dbReference type="Proteomes" id="UP000053240"/>
    </source>
</evidence>
<dbReference type="STRING" id="76193.A0A0N1PJV3"/>
<proteinExistence type="inferred from homology"/>
<keyword evidence="1" id="KW-0547">Nucleotide-binding</keyword>
<evidence type="ECO:0000256" key="2">
    <source>
        <dbReference type="ARBA" id="ARBA00023134"/>
    </source>
</evidence>
<evidence type="ECO:0000256" key="3">
    <source>
        <dbReference type="PROSITE-ProRule" id="PRU01052"/>
    </source>
</evidence>
<evidence type="ECO:0000256" key="1">
    <source>
        <dbReference type="ARBA" id="ARBA00022741"/>
    </source>
</evidence>
<evidence type="ECO:0000313" key="5">
    <source>
        <dbReference type="EMBL" id="KPJ21496.1"/>
    </source>
</evidence>
<dbReference type="AlphaFoldDB" id="A0A0N1PJV3"/>
<dbReference type="InterPro" id="IPR015894">
    <property type="entry name" value="Guanylate-bd_N"/>
</dbReference>
<comment type="caution">
    <text evidence="5">The sequence shown here is derived from an EMBL/GenBank/DDBJ whole genome shotgun (WGS) entry which is preliminary data.</text>
</comment>
<dbReference type="GO" id="GO:0005525">
    <property type="term" value="F:GTP binding"/>
    <property type="evidence" value="ECO:0007669"/>
    <property type="project" value="UniProtKB-KW"/>
</dbReference>
<dbReference type="PANTHER" id="PTHR10751">
    <property type="entry name" value="GUANYLATE BINDING PROTEIN"/>
    <property type="match status" value="1"/>
</dbReference>
<name>A0A0N1PJV3_PAPMA</name>
<accession>A0A0N1PJV3</accession>
<dbReference type="EMBL" id="LADJ01051376">
    <property type="protein sequence ID" value="KPJ21496.1"/>
    <property type="molecule type" value="Genomic_DNA"/>
</dbReference>
<reference evidence="5 6" key="1">
    <citation type="journal article" date="2015" name="Nat. Commun.">
        <title>Outbred genome sequencing and CRISPR/Cas9 gene editing in butterflies.</title>
        <authorList>
            <person name="Li X."/>
            <person name="Fan D."/>
            <person name="Zhang W."/>
            <person name="Liu G."/>
            <person name="Zhang L."/>
            <person name="Zhao L."/>
            <person name="Fang X."/>
            <person name="Chen L."/>
            <person name="Dong Y."/>
            <person name="Chen Y."/>
            <person name="Ding Y."/>
            <person name="Zhao R."/>
            <person name="Feng M."/>
            <person name="Zhu Y."/>
            <person name="Feng Y."/>
            <person name="Jiang X."/>
            <person name="Zhu D."/>
            <person name="Xiang H."/>
            <person name="Feng X."/>
            <person name="Li S."/>
            <person name="Wang J."/>
            <person name="Zhang G."/>
            <person name="Kronforst M.R."/>
            <person name="Wang W."/>
        </authorList>
    </citation>
    <scope>NUCLEOTIDE SEQUENCE [LARGE SCALE GENOMIC DNA]</scope>
    <source>
        <strain evidence="5">Ya'a_city_454_Pm</strain>
        <tissue evidence="5">Whole body</tissue>
    </source>
</reference>
<feature type="domain" description="GB1/RHD3-type G" evidence="4">
    <location>
        <begin position="56"/>
        <end position="94"/>
    </location>
</feature>
<dbReference type="Pfam" id="PF02263">
    <property type="entry name" value="GBP"/>
    <property type="match status" value="1"/>
</dbReference>
<sequence>MLFICISVCRAVSEQPVPAPKLGPHGVQIVDTGPDHTFVLNEEALAELLLQDDIRDRAVVVLSVAGAFRKGKSFMLNCFLRYMHHKVSLQLEDS</sequence>
<keyword evidence="6" id="KW-1185">Reference proteome</keyword>